<proteinExistence type="predicted"/>
<feature type="region of interest" description="Disordered" evidence="1">
    <location>
        <begin position="39"/>
        <end position="72"/>
    </location>
</feature>
<organism evidence="2">
    <name type="scientific">Salix viminalis</name>
    <name type="common">Common osier</name>
    <name type="synonym">Basket willow</name>
    <dbReference type="NCBI Taxonomy" id="40686"/>
    <lineage>
        <taxon>Eukaryota</taxon>
        <taxon>Viridiplantae</taxon>
        <taxon>Streptophyta</taxon>
        <taxon>Embryophyta</taxon>
        <taxon>Tracheophyta</taxon>
        <taxon>Spermatophyta</taxon>
        <taxon>Magnoliopsida</taxon>
        <taxon>eudicotyledons</taxon>
        <taxon>Gunneridae</taxon>
        <taxon>Pentapetalae</taxon>
        <taxon>rosids</taxon>
        <taxon>fabids</taxon>
        <taxon>Malpighiales</taxon>
        <taxon>Salicaceae</taxon>
        <taxon>Saliceae</taxon>
        <taxon>Salix</taxon>
    </lineage>
</organism>
<sequence>MAITSPQDDAGSSSSPKRLSVGFLVSSLMARCAKHASHISSKLRTASKNSRRRAINKSPGNSLGSPLARPKQLLTQISNKAITVMRRRRKVDQENGDVQLGPDEFGDGGVWQKDILMGDKCQPLDFSGVIYYDRRGKQLDEVPVKSPRASPLPAYLIRAT</sequence>
<evidence type="ECO:0000313" key="2">
    <source>
        <dbReference type="EMBL" id="VFU61113.1"/>
    </source>
</evidence>
<name>A0A6N2N2M1_SALVM</name>
<reference evidence="2" key="1">
    <citation type="submission" date="2019-03" db="EMBL/GenBank/DDBJ databases">
        <authorList>
            <person name="Mank J."/>
            <person name="Almeida P."/>
        </authorList>
    </citation>
    <scope>NUCLEOTIDE SEQUENCE</scope>
    <source>
        <strain evidence="2">78183</strain>
    </source>
</reference>
<dbReference type="AlphaFoldDB" id="A0A6N2N2M1"/>
<evidence type="ECO:0000256" key="1">
    <source>
        <dbReference type="SAM" id="MobiDB-lite"/>
    </source>
</evidence>
<dbReference type="PANTHER" id="PTHR33237">
    <property type="entry name" value="F2P16.13 PROTEIN-RELATED"/>
    <property type="match status" value="1"/>
</dbReference>
<dbReference type="PANTHER" id="PTHR33237:SF46">
    <property type="entry name" value="OS01G0606100 PROTEIN"/>
    <property type="match status" value="1"/>
</dbReference>
<feature type="compositionally biased region" description="Polar residues" evidence="1">
    <location>
        <begin position="39"/>
        <end position="48"/>
    </location>
</feature>
<gene>
    <name evidence="2" type="ORF">SVIM_LOCUS456535</name>
</gene>
<dbReference type="EMBL" id="CAADRP010002096">
    <property type="protein sequence ID" value="VFU61113.1"/>
    <property type="molecule type" value="Genomic_DNA"/>
</dbReference>
<accession>A0A6N2N2M1</accession>
<protein>
    <submittedName>
        <fullName evidence="2">Uncharacterized protein</fullName>
    </submittedName>
</protein>